<evidence type="ECO:0000313" key="1">
    <source>
        <dbReference type="EMBL" id="KAL3609076.1"/>
    </source>
</evidence>
<accession>A0ACC4CUU6</accession>
<dbReference type="Proteomes" id="UP000309997">
    <property type="component" value="Unassembled WGS sequence"/>
</dbReference>
<keyword evidence="2" id="KW-1185">Reference proteome</keyword>
<reference evidence="1 2" key="1">
    <citation type="journal article" date="2024" name="Plant Biotechnol. J.">
        <title>Genome and CRISPR/Cas9 system of a widespread forest tree (Populus alba) in the world.</title>
        <authorList>
            <person name="Liu Y.J."/>
            <person name="Jiang P.F."/>
            <person name="Han X.M."/>
            <person name="Li X.Y."/>
            <person name="Wang H.M."/>
            <person name="Wang Y.J."/>
            <person name="Wang X.X."/>
            <person name="Zeng Q.Y."/>
        </authorList>
    </citation>
    <scope>NUCLEOTIDE SEQUENCE [LARGE SCALE GENOMIC DNA]</scope>
    <source>
        <strain evidence="2">cv. PAL-ZL1</strain>
    </source>
</reference>
<comment type="caution">
    <text evidence="1">The sequence shown here is derived from an EMBL/GenBank/DDBJ whole genome shotgun (WGS) entry which is preliminary data.</text>
</comment>
<evidence type="ECO:0000313" key="2">
    <source>
        <dbReference type="Proteomes" id="UP000309997"/>
    </source>
</evidence>
<dbReference type="EMBL" id="RCHU02000001">
    <property type="protein sequence ID" value="KAL3609076.1"/>
    <property type="molecule type" value="Genomic_DNA"/>
</dbReference>
<proteinExistence type="predicted"/>
<protein>
    <submittedName>
        <fullName evidence="1">Uncharacterized protein</fullName>
    </submittedName>
</protein>
<organism evidence="1 2">
    <name type="scientific">Populus alba</name>
    <name type="common">White poplar</name>
    <dbReference type="NCBI Taxonomy" id="43335"/>
    <lineage>
        <taxon>Eukaryota</taxon>
        <taxon>Viridiplantae</taxon>
        <taxon>Streptophyta</taxon>
        <taxon>Embryophyta</taxon>
        <taxon>Tracheophyta</taxon>
        <taxon>Spermatophyta</taxon>
        <taxon>Magnoliopsida</taxon>
        <taxon>eudicotyledons</taxon>
        <taxon>Gunneridae</taxon>
        <taxon>Pentapetalae</taxon>
        <taxon>rosids</taxon>
        <taxon>fabids</taxon>
        <taxon>Malpighiales</taxon>
        <taxon>Salicaceae</taxon>
        <taxon>Saliceae</taxon>
        <taxon>Populus</taxon>
    </lineage>
</organism>
<gene>
    <name evidence="1" type="ORF">D5086_000096</name>
</gene>
<name>A0ACC4CUU6_POPAL</name>
<sequence length="144" mass="16244">MGQKLAMGPLPLDEAWGMQPCQLEISRKYESPFSMQPHINFIIKDLMASSAQFEQLKLNNAAKSFQRMMVPFVCTLLYYAIIASIRRVGCPLLANDRIIDNDFQISKLGTMGSNNSVSLLNKESSIIMQRRQKIKGDDDDVLLS</sequence>